<evidence type="ECO:0000256" key="5">
    <source>
        <dbReference type="RuleBase" id="RU362126"/>
    </source>
</evidence>
<dbReference type="PANTHER" id="PTHR11073">
    <property type="entry name" value="CALRETICULIN AND CALNEXIN"/>
    <property type="match status" value="1"/>
</dbReference>
<dbReference type="GO" id="GO:0036503">
    <property type="term" value="P:ERAD pathway"/>
    <property type="evidence" value="ECO:0007669"/>
    <property type="project" value="TreeGrafter"/>
</dbReference>
<dbReference type="InterPro" id="IPR001580">
    <property type="entry name" value="Calret/calnex"/>
</dbReference>
<reference evidence="8" key="1">
    <citation type="journal article" date="2016" name="Nat. Commun.">
        <title>The Gonium pectorale genome demonstrates co-option of cell cycle regulation during the evolution of multicellularity.</title>
        <authorList>
            <person name="Hanschen E.R."/>
            <person name="Marriage T.N."/>
            <person name="Ferris P.J."/>
            <person name="Hamaji T."/>
            <person name="Toyoda A."/>
            <person name="Fujiyama A."/>
            <person name="Neme R."/>
            <person name="Noguchi H."/>
            <person name="Minakuchi Y."/>
            <person name="Suzuki M."/>
            <person name="Kawai-Toyooka H."/>
            <person name="Smith D.R."/>
            <person name="Sparks H."/>
            <person name="Anderson J."/>
            <person name="Bakaric R."/>
            <person name="Luria V."/>
            <person name="Karger A."/>
            <person name="Kirschner M.W."/>
            <person name="Durand P.M."/>
            <person name="Michod R.E."/>
            <person name="Nozaki H."/>
            <person name="Olson B.J."/>
        </authorList>
    </citation>
    <scope>NUCLEOTIDE SEQUENCE [LARGE SCALE GENOMIC DNA]</scope>
    <source>
        <strain evidence="8">NIES-2863</strain>
    </source>
</reference>
<dbReference type="STRING" id="33097.A0A150GVA5"/>
<dbReference type="PROSITE" id="PS51257">
    <property type="entry name" value="PROKAR_LIPOPROTEIN"/>
    <property type="match status" value="1"/>
</dbReference>
<dbReference type="GO" id="GO:0005789">
    <property type="term" value="C:endoplasmic reticulum membrane"/>
    <property type="evidence" value="ECO:0007669"/>
    <property type="project" value="TreeGrafter"/>
</dbReference>
<feature type="compositionally biased region" description="Basic and acidic residues" evidence="6">
    <location>
        <begin position="238"/>
        <end position="249"/>
    </location>
</feature>
<evidence type="ECO:0000256" key="6">
    <source>
        <dbReference type="SAM" id="MobiDB-lite"/>
    </source>
</evidence>
<protein>
    <recommendedName>
        <fullName evidence="9">Calreticulin</fullName>
    </recommendedName>
</protein>
<evidence type="ECO:0000313" key="8">
    <source>
        <dbReference type="Proteomes" id="UP000075714"/>
    </source>
</evidence>
<organism evidence="7 8">
    <name type="scientific">Gonium pectorale</name>
    <name type="common">Green alga</name>
    <dbReference type="NCBI Taxonomy" id="33097"/>
    <lineage>
        <taxon>Eukaryota</taxon>
        <taxon>Viridiplantae</taxon>
        <taxon>Chlorophyta</taxon>
        <taxon>core chlorophytes</taxon>
        <taxon>Chlorophyceae</taxon>
        <taxon>CS clade</taxon>
        <taxon>Chlamydomonadales</taxon>
        <taxon>Volvocaceae</taxon>
        <taxon>Gonium</taxon>
    </lineage>
</organism>
<dbReference type="GO" id="GO:0005509">
    <property type="term" value="F:calcium ion binding"/>
    <property type="evidence" value="ECO:0007669"/>
    <property type="project" value="InterPro"/>
</dbReference>
<dbReference type="EMBL" id="LSYV01000007">
    <property type="protein sequence ID" value="KXZ53765.1"/>
    <property type="molecule type" value="Genomic_DNA"/>
</dbReference>
<gene>
    <name evidence="7" type="ORF">GPECTOR_6g683</name>
</gene>
<evidence type="ECO:0000313" key="7">
    <source>
        <dbReference type="EMBL" id="KXZ53765.1"/>
    </source>
</evidence>
<dbReference type="InterPro" id="IPR018124">
    <property type="entry name" value="Calret/calnex_CS"/>
</dbReference>
<dbReference type="PROSITE" id="PS00803">
    <property type="entry name" value="CALRETICULIN_1"/>
    <property type="match status" value="1"/>
</dbReference>
<keyword evidence="5" id="KW-0732">Signal</keyword>
<proteinExistence type="inferred from homology"/>
<dbReference type="GO" id="GO:0006457">
    <property type="term" value="P:protein folding"/>
    <property type="evidence" value="ECO:0007669"/>
    <property type="project" value="InterPro"/>
</dbReference>
<keyword evidence="5" id="KW-0143">Chaperone</keyword>
<dbReference type="GO" id="GO:0051082">
    <property type="term" value="F:unfolded protein binding"/>
    <property type="evidence" value="ECO:0007669"/>
    <property type="project" value="InterPro"/>
</dbReference>
<sequence>MRRASALLGAVLVLLALAACHSAAKSSDVVESIRSKSLFFETFDGDDWQDRWKHSTAAKYNGRFIRAAGKDWTDTGLKIPEKSKYYGLAALLDAPVPIVSSEPDSDSDLPLIIQYEVKYEQGVSCGGAYLKLLSAEQGMTAEGLVDNTPYSIMFGPDKCGGPGKVHLIFRYRSPVNGSIEEKHLVSPPAPETDDYTHLYTLKLFPNHEYEISVDGIAKSSGRLLDEGKLAPPLTPPREVLDPEDKKPADWVDVSV</sequence>
<feature type="signal peptide" evidence="5">
    <location>
        <begin position="1"/>
        <end position="26"/>
    </location>
</feature>
<evidence type="ECO:0000256" key="3">
    <source>
        <dbReference type="ARBA" id="ARBA00022824"/>
    </source>
</evidence>
<dbReference type="PROSITE" id="PS00804">
    <property type="entry name" value="CALRETICULIN_2"/>
    <property type="match status" value="1"/>
</dbReference>
<comment type="subcellular location">
    <subcellularLocation>
        <location evidence="1">Endoplasmic reticulum</location>
    </subcellularLocation>
</comment>
<dbReference type="InterPro" id="IPR013320">
    <property type="entry name" value="ConA-like_dom_sf"/>
</dbReference>
<dbReference type="SUPFAM" id="SSF49899">
    <property type="entry name" value="Concanavalin A-like lectins/glucanases"/>
    <property type="match status" value="1"/>
</dbReference>
<dbReference type="Proteomes" id="UP000075714">
    <property type="component" value="Unassembled WGS sequence"/>
</dbReference>
<dbReference type="OrthoDB" id="1938156at2759"/>
<keyword evidence="4" id="KW-1015">Disulfide bond</keyword>
<keyword evidence="3 5" id="KW-0256">Endoplasmic reticulum</keyword>
<dbReference type="PANTHER" id="PTHR11073:SF1">
    <property type="entry name" value="CALNEXIN 14D-RELATED"/>
    <property type="match status" value="1"/>
</dbReference>
<dbReference type="AlphaFoldDB" id="A0A150GVA5"/>
<dbReference type="Gene3D" id="2.60.120.200">
    <property type="match status" value="1"/>
</dbReference>
<evidence type="ECO:0000256" key="4">
    <source>
        <dbReference type="PIRSR" id="PIRSR601580-3"/>
    </source>
</evidence>
<comment type="caution">
    <text evidence="7">The sequence shown here is derived from an EMBL/GenBank/DDBJ whole genome shotgun (WGS) entry which is preliminary data.</text>
</comment>
<feature type="disulfide bond" evidence="4">
    <location>
        <begin position="125"/>
        <end position="159"/>
    </location>
</feature>
<evidence type="ECO:0000256" key="1">
    <source>
        <dbReference type="ARBA" id="ARBA00004240"/>
    </source>
</evidence>
<evidence type="ECO:0008006" key="9">
    <source>
        <dbReference type="Google" id="ProtNLM"/>
    </source>
</evidence>
<evidence type="ECO:0000256" key="2">
    <source>
        <dbReference type="ARBA" id="ARBA00010983"/>
    </source>
</evidence>
<dbReference type="PRINTS" id="PR00626">
    <property type="entry name" value="CALRETICULIN"/>
</dbReference>
<dbReference type="Pfam" id="PF00262">
    <property type="entry name" value="Calreticulin"/>
    <property type="match status" value="1"/>
</dbReference>
<feature type="chain" id="PRO_5007358528" description="Calreticulin" evidence="5">
    <location>
        <begin position="27"/>
        <end position="255"/>
    </location>
</feature>
<accession>A0A150GVA5</accession>
<keyword evidence="8" id="KW-1185">Reference proteome</keyword>
<name>A0A150GVA5_GONPE</name>
<feature type="region of interest" description="Disordered" evidence="6">
    <location>
        <begin position="225"/>
        <end position="255"/>
    </location>
</feature>
<comment type="similarity">
    <text evidence="2 5">Belongs to the calreticulin family.</text>
</comment>